<dbReference type="SUPFAM" id="SSF161098">
    <property type="entry name" value="MetI-like"/>
    <property type="match status" value="1"/>
</dbReference>
<evidence type="ECO:0000256" key="11">
    <source>
        <dbReference type="SAM" id="MobiDB-lite"/>
    </source>
</evidence>
<dbReference type="PANTHER" id="PTHR30614:SF20">
    <property type="entry name" value="GLUTAMINE TRANSPORT SYSTEM PERMEASE PROTEIN GLNP"/>
    <property type="match status" value="1"/>
</dbReference>
<feature type="region of interest" description="Disordered" evidence="11">
    <location>
        <begin position="1"/>
        <end position="23"/>
    </location>
</feature>
<feature type="transmembrane region" description="Helical" evidence="10">
    <location>
        <begin position="251"/>
        <end position="274"/>
    </location>
</feature>
<dbReference type="Pfam" id="PF00528">
    <property type="entry name" value="BPD_transp_1"/>
    <property type="match status" value="1"/>
</dbReference>
<dbReference type="InterPro" id="IPR010065">
    <property type="entry name" value="AA_ABC_transptr_permease_3TM"/>
</dbReference>
<evidence type="ECO:0000256" key="10">
    <source>
        <dbReference type="RuleBase" id="RU363032"/>
    </source>
</evidence>
<organism evidence="13 14">
    <name type="scientific">Labrys miyagiensis</name>
    <dbReference type="NCBI Taxonomy" id="346912"/>
    <lineage>
        <taxon>Bacteria</taxon>
        <taxon>Pseudomonadati</taxon>
        <taxon>Pseudomonadota</taxon>
        <taxon>Alphaproteobacteria</taxon>
        <taxon>Hyphomicrobiales</taxon>
        <taxon>Xanthobacteraceae</taxon>
        <taxon>Labrys</taxon>
    </lineage>
</organism>
<dbReference type="PROSITE" id="PS50928">
    <property type="entry name" value="ABC_TM1"/>
    <property type="match status" value="1"/>
</dbReference>
<keyword evidence="4 10" id="KW-0813">Transport</keyword>
<dbReference type="InterPro" id="IPR035906">
    <property type="entry name" value="MetI-like_sf"/>
</dbReference>
<comment type="subcellular location">
    <subcellularLocation>
        <location evidence="2">Cell inner membrane</location>
        <topology evidence="2">Multi-pass membrane protein</topology>
    </subcellularLocation>
    <subcellularLocation>
        <location evidence="10">Cell membrane</location>
        <topology evidence="10">Multi-pass membrane protein</topology>
    </subcellularLocation>
</comment>
<keyword evidence="8 10" id="KW-1133">Transmembrane helix</keyword>
<evidence type="ECO:0000256" key="6">
    <source>
        <dbReference type="ARBA" id="ARBA00022692"/>
    </source>
</evidence>
<keyword evidence="14" id="KW-1185">Reference proteome</keyword>
<evidence type="ECO:0000256" key="7">
    <source>
        <dbReference type="ARBA" id="ARBA00022970"/>
    </source>
</evidence>
<evidence type="ECO:0000259" key="12">
    <source>
        <dbReference type="PROSITE" id="PS50928"/>
    </source>
</evidence>
<comment type="caution">
    <text evidence="13">The sequence shown here is derived from an EMBL/GenBank/DDBJ whole genome shotgun (WGS) entry which is preliminary data.</text>
</comment>
<sequence>MSTSPDTGLHSPTPTRHAPPPPPSRLSRIPWWLVILCSLGLLLVATGLASEQYRAIFNAVGSGLSVTIRVTIIAFAASLVLGTMLALGLVSVSRWLAEGLKAYVEIMRGVPMIVLLYYIAFATGPALIDGYSSLFHAAIAAGLMPQLTIRDFSFEWRAIFALTLAYSAFIAEIMRGGIQSIHIGQWEAAQALGLSRFKTMRFVILPQAFKTMTPPLGNDLVSMLKDSSLVSVLGIADITQNGKTYTASTFLFFQTYTVVAFFYLVMTIGLTLLVRRLEKRMKRNEQRVD</sequence>
<feature type="transmembrane region" description="Helical" evidence="10">
    <location>
        <begin position="29"/>
        <end position="49"/>
    </location>
</feature>
<keyword evidence="6 10" id="KW-0812">Transmembrane</keyword>
<feature type="domain" description="ABC transmembrane type-1" evidence="12">
    <location>
        <begin position="64"/>
        <end position="274"/>
    </location>
</feature>
<reference evidence="14" key="1">
    <citation type="journal article" date="2019" name="Int. J. Syst. Evol. Microbiol.">
        <title>The Global Catalogue of Microorganisms (GCM) 10K type strain sequencing project: providing services to taxonomists for standard genome sequencing and annotation.</title>
        <authorList>
            <consortium name="The Broad Institute Genomics Platform"/>
            <consortium name="The Broad Institute Genome Sequencing Center for Infectious Disease"/>
            <person name="Wu L."/>
            <person name="Ma J."/>
        </authorList>
    </citation>
    <scope>NUCLEOTIDE SEQUENCE [LARGE SCALE GENOMIC DNA]</scope>
    <source>
        <strain evidence="14">NBRC 101365</strain>
    </source>
</reference>
<evidence type="ECO:0000313" key="13">
    <source>
        <dbReference type="EMBL" id="GLS23907.1"/>
    </source>
</evidence>
<dbReference type="Proteomes" id="UP001156882">
    <property type="component" value="Unassembled WGS sequence"/>
</dbReference>
<accession>A0ABQ6D027</accession>
<feature type="transmembrane region" description="Helical" evidence="10">
    <location>
        <begin position="70"/>
        <end position="96"/>
    </location>
</feature>
<protein>
    <submittedName>
        <fullName evidence="13">Amino acid ABC transporter</fullName>
    </submittedName>
</protein>
<feature type="transmembrane region" description="Helical" evidence="10">
    <location>
        <begin position="156"/>
        <end position="174"/>
    </location>
</feature>
<proteinExistence type="inferred from homology"/>
<evidence type="ECO:0000256" key="5">
    <source>
        <dbReference type="ARBA" id="ARBA00022475"/>
    </source>
</evidence>
<evidence type="ECO:0000256" key="2">
    <source>
        <dbReference type="ARBA" id="ARBA00004429"/>
    </source>
</evidence>
<dbReference type="PANTHER" id="PTHR30614">
    <property type="entry name" value="MEMBRANE COMPONENT OF AMINO ACID ABC TRANSPORTER"/>
    <property type="match status" value="1"/>
</dbReference>
<dbReference type="NCBIfam" id="TIGR01726">
    <property type="entry name" value="HEQRo_perm_3TM"/>
    <property type="match status" value="1"/>
</dbReference>
<feature type="transmembrane region" description="Helical" evidence="10">
    <location>
        <begin position="116"/>
        <end position="144"/>
    </location>
</feature>
<keyword evidence="9 10" id="KW-0472">Membrane</keyword>
<dbReference type="InterPro" id="IPR000515">
    <property type="entry name" value="MetI-like"/>
</dbReference>
<dbReference type="RefSeq" id="WP_284316830.1">
    <property type="nucleotide sequence ID" value="NZ_BSPC01000089.1"/>
</dbReference>
<dbReference type="CDD" id="cd06261">
    <property type="entry name" value="TM_PBP2"/>
    <property type="match status" value="1"/>
</dbReference>
<evidence type="ECO:0000256" key="9">
    <source>
        <dbReference type="ARBA" id="ARBA00023136"/>
    </source>
</evidence>
<dbReference type="InterPro" id="IPR043429">
    <property type="entry name" value="ArtM/GltK/GlnP/TcyL/YhdX-like"/>
</dbReference>
<gene>
    <name evidence="13" type="ORF">GCM10007874_69280</name>
</gene>
<dbReference type="EMBL" id="BSPC01000089">
    <property type="protein sequence ID" value="GLS23907.1"/>
    <property type="molecule type" value="Genomic_DNA"/>
</dbReference>
<evidence type="ECO:0000256" key="3">
    <source>
        <dbReference type="ARBA" id="ARBA00010072"/>
    </source>
</evidence>
<dbReference type="Gene3D" id="1.10.3720.10">
    <property type="entry name" value="MetI-like"/>
    <property type="match status" value="1"/>
</dbReference>
<comment type="function">
    <text evidence="1">Part of the binding-protein-dependent transport system for glutamine; probably responsible for the translocation of the substrate across the membrane.</text>
</comment>
<evidence type="ECO:0000256" key="4">
    <source>
        <dbReference type="ARBA" id="ARBA00022448"/>
    </source>
</evidence>
<keyword evidence="5" id="KW-1003">Cell membrane</keyword>
<evidence type="ECO:0000256" key="8">
    <source>
        <dbReference type="ARBA" id="ARBA00022989"/>
    </source>
</evidence>
<name>A0ABQ6D027_9HYPH</name>
<comment type="similarity">
    <text evidence="3">Belongs to the binding-protein-dependent transport system permease family. HisMQ subfamily.</text>
</comment>
<keyword evidence="7" id="KW-0029">Amino-acid transport</keyword>
<evidence type="ECO:0000313" key="14">
    <source>
        <dbReference type="Proteomes" id="UP001156882"/>
    </source>
</evidence>
<evidence type="ECO:0000256" key="1">
    <source>
        <dbReference type="ARBA" id="ARBA00003159"/>
    </source>
</evidence>